<evidence type="ECO:0000313" key="7">
    <source>
        <dbReference type="EMBL" id="EQC38086.1"/>
    </source>
</evidence>
<sequence length="157" mass="17686">MKYFNPHGPAPKRKPKVPVKPTVTGVWSPDEHKRFLIALEQFPHGPWKAIATHVGTRTARQTQTHAQKYRQKLIRRVPCPDQAKDVMFSLVQADLSETLADSSAASSPRQVPVEVKAEDDDNISNVVDELNNALTFLPSLDTCLDFFWHTLMVESDP</sequence>
<feature type="domain" description="Myb-like" evidence="5">
    <location>
        <begin position="25"/>
        <end position="70"/>
    </location>
</feature>
<evidence type="ECO:0000256" key="4">
    <source>
        <dbReference type="SAM" id="MobiDB-lite"/>
    </source>
</evidence>
<dbReference type="Pfam" id="PF00249">
    <property type="entry name" value="Myb_DNA-binding"/>
    <property type="match status" value="1"/>
</dbReference>
<dbReference type="SMART" id="SM00717">
    <property type="entry name" value="SANT"/>
    <property type="match status" value="1"/>
</dbReference>
<dbReference type="InterPro" id="IPR006447">
    <property type="entry name" value="Myb_dom_plants"/>
</dbReference>
<proteinExistence type="predicted"/>
<dbReference type="OrthoDB" id="72460at2759"/>
<feature type="domain" description="HTH myb-type" evidence="6">
    <location>
        <begin position="25"/>
        <end position="74"/>
    </location>
</feature>
<gene>
    <name evidence="7" type="ORF">SDRG_04516</name>
</gene>
<dbReference type="AlphaFoldDB" id="T0QTQ4"/>
<name>T0QTQ4_SAPDV</name>
<dbReference type="CDD" id="cd00167">
    <property type="entry name" value="SANT"/>
    <property type="match status" value="1"/>
</dbReference>
<dbReference type="InterPro" id="IPR009057">
    <property type="entry name" value="Homeodomain-like_sf"/>
</dbReference>
<dbReference type="GO" id="GO:0003677">
    <property type="term" value="F:DNA binding"/>
    <property type="evidence" value="ECO:0007669"/>
    <property type="project" value="InterPro"/>
</dbReference>
<accession>T0QTQ4</accession>
<dbReference type="VEuPathDB" id="FungiDB:SDRG_04516"/>
<evidence type="ECO:0000256" key="2">
    <source>
        <dbReference type="ARBA" id="ARBA00023163"/>
    </source>
</evidence>
<evidence type="ECO:0000313" key="8">
    <source>
        <dbReference type="Proteomes" id="UP000030762"/>
    </source>
</evidence>
<dbReference type="PANTHER" id="PTHR12802:SF155">
    <property type="entry name" value="DEUBIQUITINASE MYSM1"/>
    <property type="match status" value="1"/>
</dbReference>
<dbReference type="STRING" id="1156394.T0QTQ4"/>
<dbReference type="PANTHER" id="PTHR12802">
    <property type="entry name" value="SWI/SNF COMPLEX-RELATED"/>
    <property type="match status" value="1"/>
</dbReference>
<feature type="region of interest" description="Disordered" evidence="4">
    <location>
        <begin position="1"/>
        <end position="24"/>
    </location>
</feature>
<protein>
    <submittedName>
        <fullName evidence="7">Uncharacterized protein</fullName>
    </submittedName>
</protein>
<dbReference type="PROSITE" id="PS51294">
    <property type="entry name" value="HTH_MYB"/>
    <property type="match status" value="1"/>
</dbReference>
<keyword evidence="3" id="KW-0539">Nucleus</keyword>
<reference evidence="7 8" key="1">
    <citation type="submission" date="2012-04" db="EMBL/GenBank/DDBJ databases">
        <title>The Genome Sequence of Saprolegnia declina VS20.</title>
        <authorList>
            <consortium name="The Broad Institute Genome Sequencing Platform"/>
            <person name="Russ C."/>
            <person name="Nusbaum C."/>
            <person name="Tyler B."/>
            <person name="van West P."/>
            <person name="Dieguez-Uribeondo J."/>
            <person name="de Bruijn I."/>
            <person name="Tripathy S."/>
            <person name="Jiang R."/>
            <person name="Young S.K."/>
            <person name="Zeng Q."/>
            <person name="Gargeya S."/>
            <person name="Fitzgerald M."/>
            <person name="Haas B."/>
            <person name="Abouelleil A."/>
            <person name="Alvarado L."/>
            <person name="Arachchi H.M."/>
            <person name="Berlin A."/>
            <person name="Chapman S.B."/>
            <person name="Goldberg J."/>
            <person name="Griggs A."/>
            <person name="Gujja S."/>
            <person name="Hansen M."/>
            <person name="Howarth C."/>
            <person name="Imamovic A."/>
            <person name="Larimer J."/>
            <person name="McCowen C."/>
            <person name="Montmayeur A."/>
            <person name="Murphy C."/>
            <person name="Neiman D."/>
            <person name="Pearson M."/>
            <person name="Priest M."/>
            <person name="Roberts A."/>
            <person name="Saif S."/>
            <person name="Shea T."/>
            <person name="Sisk P."/>
            <person name="Sykes S."/>
            <person name="Wortman J."/>
            <person name="Nusbaum C."/>
            <person name="Birren B."/>
        </authorList>
    </citation>
    <scope>NUCLEOTIDE SEQUENCE [LARGE SCALE GENOMIC DNA]</scope>
    <source>
        <strain evidence="7 8">VS20</strain>
    </source>
</reference>
<organism evidence="7 8">
    <name type="scientific">Saprolegnia diclina (strain VS20)</name>
    <dbReference type="NCBI Taxonomy" id="1156394"/>
    <lineage>
        <taxon>Eukaryota</taxon>
        <taxon>Sar</taxon>
        <taxon>Stramenopiles</taxon>
        <taxon>Oomycota</taxon>
        <taxon>Saprolegniomycetes</taxon>
        <taxon>Saprolegniales</taxon>
        <taxon>Saprolegniaceae</taxon>
        <taxon>Saprolegnia</taxon>
    </lineage>
</organism>
<dbReference type="EMBL" id="JH767142">
    <property type="protein sequence ID" value="EQC38086.1"/>
    <property type="molecule type" value="Genomic_DNA"/>
</dbReference>
<evidence type="ECO:0000256" key="3">
    <source>
        <dbReference type="ARBA" id="ARBA00023242"/>
    </source>
</evidence>
<evidence type="ECO:0000256" key="1">
    <source>
        <dbReference type="ARBA" id="ARBA00023015"/>
    </source>
</evidence>
<dbReference type="InterPro" id="IPR017930">
    <property type="entry name" value="Myb_dom"/>
</dbReference>
<evidence type="ECO:0000259" key="5">
    <source>
        <dbReference type="PROSITE" id="PS50090"/>
    </source>
</evidence>
<evidence type="ECO:0000259" key="6">
    <source>
        <dbReference type="PROSITE" id="PS51294"/>
    </source>
</evidence>
<keyword evidence="8" id="KW-1185">Reference proteome</keyword>
<dbReference type="NCBIfam" id="TIGR01557">
    <property type="entry name" value="myb_SHAQKYF"/>
    <property type="match status" value="1"/>
</dbReference>
<dbReference type="InParanoid" id="T0QTQ4"/>
<dbReference type="RefSeq" id="XP_008608413.1">
    <property type="nucleotide sequence ID" value="XM_008610191.1"/>
</dbReference>
<dbReference type="PROSITE" id="PS50090">
    <property type="entry name" value="MYB_LIKE"/>
    <property type="match status" value="1"/>
</dbReference>
<dbReference type="InterPro" id="IPR001005">
    <property type="entry name" value="SANT/Myb"/>
</dbReference>
<dbReference type="OMA" id="WKAIATH"/>
<dbReference type="Proteomes" id="UP000030762">
    <property type="component" value="Unassembled WGS sequence"/>
</dbReference>
<dbReference type="SUPFAM" id="SSF46689">
    <property type="entry name" value="Homeodomain-like"/>
    <property type="match status" value="1"/>
</dbReference>
<keyword evidence="2" id="KW-0804">Transcription</keyword>
<dbReference type="GeneID" id="19945243"/>
<dbReference type="Gene3D" id="1.10.10.60">
    <property type="entry name" value="Homeodomain-like"/>
    <property type="match status" value="1"/>
</dbReference>
<keyword evidence="1" id="KW-0805">Transcription regulation</keyword>